<dbReference type="InterPro" id="IPR008271">
    <property type="entry name" value="Ser/Thr_kinase_AS"/>
</dbReference>
<feature type="compositionally biased region" description="Basic and acidic residues" evidence="9">
    <location>
        <begin position="298"/>
        <end position="317"/>
    </location>
</feature>
<gene>
    <name evidence="11" type="ORF">ZOSMA_142G00260</name>
</gene>
<comment type="catalytic activity">
    <reaction evidence="7">
        <text>L-threonyl-[protein] + ATP = O-phospho-L-threonyl-[protein] + ADP + H(+)</text>
        <dbReference type="Rhea" id="RHEA:46608"/>
        <dbReference type="Rhea" id="RHEA-COMP:11060"/>
        <dbReference type="Rhea" id="RHEA-COMP:11605"/>
        <dbReference type="ChEBI" id="CHEBI:15378"/>
        <dbReference type="ChEBI" id="CHEBI:30013"/>
        <dbReference type="ChEBI" id="CHEBI:30616"/>
        <dbReference type="ChEBI" id="CHEBI:61977"/>
        <dbReference type="ChEBI" id="CHEBI:456216"/>
        <dbReference type="EC" id="2.7.11.1"/>
    </reaction>
</comment>
<evidence type="ECO:0000256" key="8">
    <source>
        <dbReference type="ARBA" id="ARBA00048679"/>
    </source>
</evidence>
<evidence type="ECO:0000256" key="3">
    <source>
        <dbReference type="ARBA" id="ARBA00022679"/>
    </source>
</evidence>
<dbReference type="Pfam" id="PF07714">
    <property type="entry name" value="PK_Tyr_Ser-Thr"/>
    <property type="match status" value="1"/>
</dbReference>
<dbReference type="Proteomes" id="UP000036987">
    <property type="component" value="Unassembled WGS sequence"/>
</dbReference>
<dbReference type="FunFam" id="3.30.200.20:FF:000305">
    <property type="entry name" value="PTI1-like tyrosine-protein kinase At3g15890"/>
    <property type="match status" value="1"/>
</dbReference>
<evidence type="ECO:0000256" key="7">
    <source>
        <dbReference type="ARBA" id="ARBA00047899"/>
    </source>
</evidence>
<dbReference type="GO" id="GO:0005524">
    <property type="term" value="F:ATP binding"/>
    <property type="evidence" value="ECO:0007669"/>
    <property type="project" value="UniProtKB-KW"/>
</dbReference>
<dbReference type="InterPro" id="IPR001245">
    <property type="entry name" value="Ser-Thr/Tyr_kinase_cat_dom"/>
</dbReference>
<sequence>MGFPAIFCCGRSSDRKGKEKIGSWRVFSLKELHAATNNFNYDNKLGEGGIGSVYWGQLWDGSQIAVKRLKIWSERGETEFPIEVEILGKIRHKDLLCLRGYCNEGQERLIVYDYMPNLSLHTHLHGQHSLDCHLDWKRRMNIALGAAEGIEYLHHHSVIHRDIKARNVLLDSNFNARVADFGLAKLVPEGSPLAPEYVMLGKDARKSCDVYSYGILLLELISGKKATDKLELWALPLAQEDKFDEIVDPKLNGNFIKSELRKAVLVGLICTKKTAEKRPTMLEVVDLLKAESKEKMSNLENDEMFKKRAPGGDHELSGGDDNSSSDSISCEKRE</sequence>
<keyword evidence="12" id="KW-1185">Reference proteome</keyword>
<evidence type="ECO:0000259" key="10">
    <source>
        <dbReference type="PROSITE" id="PS50011"/>
    </source>
</evidence>
<keyword evidence="4" id="KW-0547">Nucleotide-binding</keyword>
<dbReference type="STRING" id="29655.A0A0K9PZR3"/>
<dbReference type="GO" id="GO:0004674">
    <property type="term" value="F:protein serine/threonine kinase activity"/>
    <property type="evidence" value="ECO:0007669"/>
    <property type="project" value="UniProtKB-KW"/>
</dbReference>
<dbReference type="Gene3D" id="1.10.510.10">
    <property type="entry name" value="Transferase(Phosphotransferase) domain 1"/>
    <property type="match status" value="1"/>
</dbReference>
<evidence type="ECO:0000313" key="12">
    <source>
        <dbReference type="Proteomes" id="UP000036987"/>
    </source>
</evidence>
<evidence type="ECO:0000256" key="2">
    <source>
        <dbReference type="ARBA" id="ARBA00022527"/>
    </source>
</evidence>
<dbReference type="OMA" id="KQPTWRV"/>
<dbReference type="PROSITE" id="PS50011">
    <property type="entry name" value="PROTEIN_KINASE_DOM"/>
    <property type="match status" value="1"/>
</dbReference>
<evidence type="ECO:0000256" key="6">
    <source>
        <dbReference type="ARBA" id="ARBA00022840"/>
    </source>
</evidence>
<dbReference type="PANTHER" id="PTHR47989">
    <property type="entry name" value="OS01G0750732 PROTEIN"/>
    <property type="match status" value="1"/>
</dbReference>
<evidence type="ECO:0000256" key="5">
    <source>
        <dbReference type="ARBA" id="ARBA00022777"/>
    </source>
</evidence>
<dbReference type="PROSITE" id="PS00108">
    <property type="entry name" value="PROTEIN_KINASE_ST"/>
    <property type="match status" value="1"/>
</dbReference>
<dbReference type="FunFam" id="1.10.510.10:FF:001023">
    <property type="entry name" value="Os07g0541700 protein"/>
    <property type="match status" value="1"/>
</dbReference>
<comment type="caution">
    <text evidence="11">The sequence shown here is derived from an EMBL/GenBank/DDBJ whole genome shotgun (WGS) entry which is preliminary data.</text>
</comment>
<dbReference type="SUPFAM" id="SSF56112">
    <property type="entry name" value="Protein kinase-like (PK-like)"/>
    <property type="match status" value="1"/>
</dbReference>
<feature type="region of interest" description="Disordered" evidence="9">
    <location>
        <begin position="298"/>
        <end position="334"/>
    </location>
</feature>
<dbReference type="GO" id="GO:0004672">
    <property type="term" value="F:protein kinase activity"/>
    <property type="evidence" value="ECO:0000318"/>
    <property type="project" value="GO_Central"/>
</dbReference>
<dbReference type="EMBL" id="LFYR01000543">
    <property type="protein sequence ID" value="KMZ73727.1"/>
    <property type="molecule type" value="Genomic_DNA"/>
</dbReference>
<keyword evidence="2" id="KW-0723">Serine/threonine-protein kinase</keyword>
<dbReference type="GO" id="GO:0007165">
    <property type="term" value="P:signal transduction"/>
    <property type="evidence" value="ECO:0000318"/>
    <property type="project" value="GO_Central"/>
</dbReference>
<evidence type="ECO:0000256" key="9">
    <source>
        <dbReference type="SAM" id="MobiDB-lite"/>
    </source>
</evidence>
<evidence type="ECO:0000256" key="1">
    <source>
        <dbReference type="ARBA" id="ARBA00012513"/>
    </source>
</evidence>
<feature type="compositionally biased region" description="Low complexity" evidence="9">
    <location>
        <begin position="319"/>
        <end position="328"/>
    </location>
</feature>
<keyword evidence="6" id="KW-0067">ATP-binding</keyword>
<dbReference type="InterPro" id="IPR000719">
    <property type="entry name" value="Prot_kinase_dom"/>
</dbReference>
<reference evidence="12" key="1">
    <citation type="journal article" date="2016" name="Nature">
        <title>The genome of the seagrass Zostera marina reveals angiosperm adaptation to the sea.</title>
        <authorList>
            <person name="Olsen J.L."/>
            <person name="Rouze P."/>
            <person name="Verhelst B."/>
            <person name="Lin Y.-C."/>
            <person name="Bayer T."/>
            <person name="Collen J."/>
            <person name="Dattolo E."/>
            <person name="De Paoli E."/>
            <person name="Dittami S."/>
            <person name="Maumus F."/>
            <person name="Michel G."/>
            <person name="Kersting A."/>
            <person name="Lauritano C."/>
            <person name="Lohaus R."/>
            <person name="Toepel M."/>
            <person name="Tonon T."/>
            <person name="Vanneste K."/>
            <person name="Amirebrahimi M."/>
            <person name="Brakel J."/>
            <person name="Bostroem C."/>
            <person name="Chovatia M."/>
            <person name="Grimwood J."/>
            <person name="Jenkins J.W."/>
            <person name="Jueterbock A."/>
            <person name="Mraz A."/>
            <person name="Stam W.T."/>
            <person name="Tice H."/>
            <person name="Bornberg-Bauer E."/>
            <person name="Green P.J."/>
            <person name="Pearson G.A."/>
            <person name="Procaccini G."/>
            <person name="Duarte C.M."/>
            <person name="Schmutz J."/>
            <person name="Reusch T.B.H."/>
            <person name="Van de Peer Y."/>
        </authorList>
    </citation>
    <scope>NUCLEOTIDE SEQUENCE [LARGE SCALE GENOMIC DNA]</scope>
    <source>
        <strain evidence="12">cv. Finnish</strain>
    </source>
</reference>
<dbReference type="InterPro" id="IPR011009">
    <property type="entry name" value="Kinase-like_dom_sf"/>
</dbReference>
<dbReference type="SMART" id="SM00220">
    <property type="entry name" value="S_TKc"/>
    <property type="match status" value="1"/>
</dbReference>
<dbReference type="PANTHER" id="PTHR47989:SF1">
    <property type="entry name" value="PROTEIN KINASE DOMAIN-CONTAINING PROTEIN"/>
    <property type="match status" value="1"/>
</dbReference>
<name>A0A0K9PZR3_ZOSMR</name>
<dbReference type="Gene3D" id="3.30.200.20">
    <property type="entry name" value="Phosphorylase Kinase, domain 1"/>
    <property type="match status" value="1"/>
</dbReference>
<dbReference type="OrthoDB" id="4062651at2759"/>
<proteinExistence type="predicted"/>
<evidence type="ECO:0000313" key="11">
    <source>
        <dbReference type="EMBL" id="KMZ73727.1"/>
    </source>
</evidence>
<dbReference type="GO" id="GO:0005886">
    <property type="term" value="C:plasma membrane"/>
    <property type="evidence" value="ECO:0000318"/>
    <property type="project" value="GO_Central"/>
</dbReference>
<keyword evidence="5 11" id="KW-0418">Kinase</keyword>
<feature type="domain" description="Protein kinase" evidence="10">
    <location>
        <begin position="39"/>
        <end position="305"/>
    </location>
</feature>
<comment type="catalytic activity">
    <reaction evidence="8">
        <text>L-seryl-[protein] + ATP = O-phospho-L-seryl-[protein] + ADP + H(+)</text>
        <dbReference type="Rhea" id="RHEA:17989"/>
        <dbReference type="Rhea" id="RHEA-COMP:9863"/>
        <dbReference type="Rhea" id="RHEA-COMP:11604"/>
        <dbReference type="ChEBI" id="CHEBI:15378"/>
        <dbReference type="ChEBI" id="CHEBI:29999"/>
        <dbReference type="ChEBI" id="CHEBI:30616"/>
        <dbReference type="ChEBI" id="CHEBI:83421"/>
        <dbReference type="ChEBI" id="CHEBI:456216"/>
        <dbReference type="EC" id="2.7.11.1"/>
    </reaction>
</comment>
<dbReference type="AlphaFoldDB" id="A0A0K9PZR3"/>
<dbReference type="EC" id="2.7.11.1" evidence="1"/>
<protein>
    <recommendedName>
        <fullName evidence="1">non-specific serine/threonine protein kinase</fullName>
        <ecNumber evidence="1">2.7.11.1</ecNumber>
    </recommendedName>
</protein>
<accession>A0A0K9PZR3</accession>
<keyword evidence="3" id="KW-0808">Transferase</keyword>
<organism evidence="11 12">
    <name type="scientific">Zostera marina</name>
    <name type="common">Eelgrass</name>
    <dbReference type="NCBI Taxonomy" id="29655"/>
    <lineage>
        <taxon>Eukaryota</taxon>
        <taxon>Viridiplantae</taxon>
        <taxon>Streptophyta</taxon>
        <taxon>Embryophyta</taxon>
        <taxon>Tracheophyta</taxon>
        <taxon>Spermatophyta</taxon>
        <taxon>Magnoliopsida</taxon>
        <taxon>Liliopsida</taxon>
        <taxon>Zosteraceae</taxon>
        <taxon>Zostera</taxon>
    </lineage>
</organism>
<evidence type="ECO:0000256" key="4">
    <source>
        <dbReference type="ARBA" id="ARBA00022741"/>
    </source>
</evidence>